<proteinExistence type="inferred from homology"/>
<feature type="domain" description="Aminomethyltransferase C-terminal" evidence="4">
    <location>
        <begin position="728"/>
        <end position="811"/>
    </location>
</feature>
<dbReference type="InterPro" id="IPR006076">
    <property type="entry name" value="FAD-dep_OxRdtase"/>
</dbReference>
<dbReference type="InterPro" id="IPR027266">
    <property type="entry name" value="TrmE/GcvT-like"/>
</dbReference>
<reference evidence="6" key="1">
    <citation type="submission" date="2020-11" db="EMBL/GenBank/DDBJ databases">
        <authorList>
            <person name="Tran Van P."/>
        </authorList>
    </citation>
    <scope>NUCLEOTIDE SEQUENCE</scope>
</reference>
<gene>
    <name evidence="6" type="ORF">CTOB1V02_LOCUS15</name>
</gene>
<dbReference type="Pfam" id="PF01266">
    <property type="entry name" value="DAO"/>
    <property type="match status" value="1"/>
</dbReference>
<sequence length="819" mass="91003">MSIEMPRTASAVIIGGGVIGASVAYHLSKLGWQDVVLIERKQFACGTSWHAAGLIGTMRASDSHAQLCEYSMNLLNELESETGQATGFKRVGSLSIAHSQDRFEELRRVASMNNAFGVTRVDTVTPDEIKTLYPLVKTSDLLGGTWVEQDGTASPTDITTAFIKGARKYGALCLENVLVKDVIDNGTKVTGVNTDSGNIEADFVVNCAGLWARKLGKRSKVNIPLHACEHYYAITEKHSDIKPTLPVLRDHDRCAYYREDAGSLMVGAFEKKAVAWGQDGIPADFCFDELPGHMEQQLMPVLEDAMQRVPLLQELGWRKFFCGPESFTPDDQFHIGESPELRGYFVACGLNSVGIQTSGGLGKALAEWMHKGHSPLDLWSNDIRRMYPFMGTQNFIQERVTETLGLLYENHYPYRQYTTARDVRHSPIHERLEKQNACFGQVAGWERANWFAPKNVKPEYEYSFGKQNWFQYSEAEHNAARSKVALFDQSSFSKYTVQGKDSCKILQKICSADIDVDAGKIVYTHWLNERGGIEADLTVCRLSENDFWITSASATTNKDLDWLKRNTPDDAFCITNDVTSAWAVFGIMGPNSRALLEKLTGSDFSTENFQFGTWQAIEVGSVLGRAFRVSFVGELGWELYFPADMARHAFDRIMAVADEFELSLAGLHALDSCRIEKKFLHYGHDISEVDNPFAAGAGFVCNMNKTPRFNGYDAIARIKDKGAQSGPRLVQFLLQDPNAMLYHHEPIQIEGEIAGYLTSGNYGHTLGGSVGLGYITHPDGVTADLVENARFSIDVGGQIIEAKASLRAMYDPKGERMRS</sequence>
<evidence type="ECO:0000259" key="3">
    <source>
        <dbReference type="Pfam" id="PF01571"/>
    </source>
</evidence>
<dbReference type="InterPro" id="IPR032503">
    <property type="entry name" value="FAO_M"/>
</dbReference>
<dbReference type="Pfam" id="PF08669">
    <property type="entry name" value="GCV_T_C"/>
    <property type="match status" value="1"/>
</dbReference>
<dbReference type="PANTHER" id="PTHR43757">
    <property type="entry name" value="AMINOMETHYLTRANSFERASE"/>
    <property type="match status" value="1"/>
</dbReference>
<dbReference type="GO" id="GO:0005739">
    <property type="term" value="C:mitochondrion"/>
    <property type="evidence" value="ECO:0007669"/>
    <property type="project" value="TreeGrafter"/>
</dbReference>
<organism evidence="6">
    <name type="scientific">Cyprideis torosa</name>
    <dbReference type="NCBI Taxonomy" id="163714"/>
    <lineage>
        <taxon>Eukaryota</taxon>
        <taxon>Metazoa</taxon>
        <taxon>Ecdysozoa</taxon>
        <taxon>Arthropoda</taxon>
        <taxon>Crustacea</taxon>
        <taxon>Oligostraca</taxon>
        <taxon>Ostracoda</taxon>
        <taxon>Podocopa</taxon>
        <taxon>Podocopida</taxon>
        <taxon>Cytherocopina</taxon>
        <taxon>Cytheroidea</taxon>
        <taxon>Cytherideidae</taxon>
        <taxon>Cyprideis</taxon>
    </lineage>
</organism>
<feature type="domain" description="FAD dependent oxidoreductase central" evidence="5">
    <location>
        <begin position="371"/>
        <end position="426"/>
    </location>
</feature>
<dbReference type="Gene3D" id="3.30.70.1400">
    <property type="entry name" value="Aminomethyltransferase beta-barrel domains"/>
    <property type="match status" value="1"/>
</dbReference>
<dbReference type="SUPFAM" id="SSF101790">
    <property type="entry name" value="Aminomethyltransferase beta-barrel domain"/>
    <property type="match status" value="1"/>
</dbReference>
<evidence type="ECO:0000259" key="5">
    <source>
        <dbReference type="Pfam" id="PF16350"/>
    </source>
</evidence>
<feature type="domain" description="FAD dependent oxidoreductase" evidence="2">
    <location>
        <begin position="11"/>
        <end position="368"/>
    </location>
</feature>
<name>A0A7R8ZFX3_9CRUS</name>
<feature type="domain" description="GCVT N-terminal" evidence="3">
    <location>
        <begin position="428"/>
        <end position="705"/>
    </location>
</feature>
<comment type="similarity">
    <text evidence="1">Belongs to the GcvT family.</text>
</comment>
<dbReference type="InterPro" id="IPR036188">
    <property type="entry name" value="FAD/NAD-bd_sf"/>
</dbReference>
<dbReference type="Gene3D" id="2.40.30.110">
    <property type="entry name" value="Aminomethyltransferase beta-barrel domains"/>
    <property type="match status" value="1"/>
</dbReference>
<evidence type="ECO:0000256" key="1">
    <source>
        <dbReference type="ARBA" id="ARBA00008609"/>
    </source>
</evidence>
<accession>A0A7R8ZFX3</accession>
<dbReference type="InterPro" id="IPR029043">
    <property type="entry name" value="GcvT/YgfZ_C"/>
</dbReference>
<evidence type="ECO:0000259" key="2">
    <source>
        <dbReference type="Pfam" id="PF01266"/>
    </source>
</evidence>
<protein>
    <submittedName>
        <fullName evidence="6">Uncharacterized protein</fullName>
    </submittedName>
</protein>
<dbReference type="Pfam" id="PF16350">
    <property type="entry name" value="FAO_M"/>
    <property type="match status" value="1"/>
</dbReference>
<dbReference type="PANTHER" id="PTHR43757:SF15">
    <property type="entry name" value="PYRUVATE DEHYDROGENASE PHOSPHATASE REGULATORY SUBUNIT, MITOCHONDRIAL-LIKE"/>
    <property type="match status" value="1"/>
</dbReference>
<dbReference type="InterPro" id="IPR006222">
    <property type="entry name" value="GCVT_N"/>
</dbReference>
<dbReference type="Gene3D" id="3.50.50.60">
    <property type="entry name" value="FAD/NAD(P)-binding domain"/>
    <property type="match status" value="1"/>
</dbReference>
<dbReference type="OrthoDB" id="498204at2759"/>
<dbReference type="SUPFAM" id="SSF51905">
    <property type="entry name" value="FAD/NAD(P)-binding domain"/>
    <property type="match status" value="1"/>
</dbReference>
<dbReference type="Gene3D" id="3.30.9.10">
    <property type="entry name" value="D-Amino Acid Oxidase, subunit A, domain 2"/>
    <property type="match status" value="1"/>
</dbReference>
<dbReference type="SUPFAM" id="SSF103025">
    <property type="entry name" value="Folate-binding domain"/>
    <property type="match status" value="1"/>
</dbReference>
<dbReference type="InterPro" id="IPR013977">
    <property type="entry name" value="GcvT_C"/>
</dbReference>
<dbReference type="Gene3D" id="3.30.1360.120">
    <property type="entry name" value="Probable tRNA modification gtpase trme, domain 1"/>
    <property type="match status" value="1"/>
</dbReference>
<dbReference type="AlphaFoldDB" id="A0A7R8ZFX3"/>
<dbReference type="Pfam" id="PF01571">
    <property type="entry name" value="GCV_T"/>
    <property type="match status" value="1"/>
</dbReference>
<evidence type="ECO:0000259" key="4">
    <source>
        <dbReference type="Pfam" id="PF08669"/>
    </source>
</evidence>
<dbReference type="InterPro" id="IPR028896">
    <property type="entry name" value="GcvT/YgfZ/DmdA"/>
</dbReference>
<dbReference type="EMBL" id="OB660025">
    <property type="protein sequence ID" value="CAD7221996.1"/>
    <property type="molecule type" value="Genomic_DNA"/>
</dbReference>
<evidence type="ECO:0000313" key="6">
    <source>
        <dbReference type="EMBL" id="CAD7221996.1"/>
    </source>
</evidence>
<dbReference type="SUPFAM" id="SSF54373">
    <property type="entry name" value="FAD-linked reductases, C-terminal domain"/>
    <property type="match status" value="1"/>
</dbReference>